<reference evidence="3" key="1">
    <citation type="submission" date="2018-02" db="EMBL/GenBank/DDBJ databases">
        <title>Rhizophora mucronata_Transcriptome.</title>
        <authorList>
            <person name="Meera S.P."/>
            <person name="Sreeshan A."/>
            <person name="Augustine A."/>
        </authorList>
    </citation>
    <scope>NUCLEOTIDE SEQUENCE</scope>
    <source>
        <tissue evidence="3">Leaf</tissue>
    </source>
</reference>
<keyword evidence="2" id="KW-0472">Membrane</keyword>
<feature type="region of interest" description="Disordered" evidence="1">
    <location>
        <begin position="1"/>
        <end position="22"/>
    </location>
</feature>
<keyword evidence="2" id="KW-0812">Transmembrane</keyword>
<evidence type="ECO:0000256" key="2">
    <source>
        <dbReference type="SAM" id="Phobius"/>
    </source>
</evidence>
<accession>A0A2P2LY15</accession>
<evidence type="ECO:0000313" key="3">
    <source>
        <dbReference type="EMBL" id="MBX22867.1"/>
    </source>
</evidence>
<organism evidence="3">
    <name type="scientific">Rhizophora mucronata</name>
    <name type="common">Asiatic mangrove</name>
    <dbReference type="NCBI Taxonomy" id="61149"/>
    <lineage>
        <taxon>Eukaryota</taxon>
        <taxon>Viridiplantae</taxon>
        <taxon>Streptophyta</taxon>
        <taxon>Embryophyta</taxon>
        <taxon>Tracheophyta</taxon>
        <taxon>Spermatophyta</taxon>
        <taxon>Magnoliopsida</taxon>
        <taxon>eudicotyledons</taxon>
        <taxon>Gunneridae</taxon>
        <taxon>Pentapetalae</taxon>
        <taxon>rosids</taxon>
        <taxon>fabids</taxon>
        <taxon>Malpighiales</taxon>
        <taxon>Rhizophoraceae</taxon>
        <taxon>Rhizophora</taxon>
    </lineage>
</organism>
<sequence length="84" mass="9547">MSGRAGNSASDRKSPKAKKTVKIPHGTLGSILNCRLVDHFQGPFTLRAAKQWAYDTEHLRLIFLKFCSHFFSASFASFFFFFLN</sequence>
<keyword evidence="2" id="KW-1133">Transmembrane helix</keyword>
<evidence type="ECO:0000256" key="1">
    <source>
        <dbReference type="SAM" id="MobiDB-lite"/>
    </source>
</evidence>
<dbReference type="AlphaFoldDB" id="A0A2P2LY15"/>
<dbReference type="EMBL" id="GGEC01042383">
    <property type="protein sequence ID" value="MBX22867.1"/>
    <property type="molecule type" value="Transcribed_RNA"/>
</dbReference>
<protein>
    <submittedName>
        <fullName evidence="3">Uncharacterized protein</fullName>
    </submittedName>
</protein>
<name>A0A2P2LY15_RHIMU</name>
<feature type="transmembrane region" description="Helical" evidence="2">
    <location>
        <begin position="62"/>
        <end position="83"/>
    </location>
</feature>
<proteinExistence type="predicted"/>